<feature type="chain" id="PRO_5006059817" evidence="3">
    <location>
        <begin position="24"/>
        <end position="333"/>
    </location>
</feature>
<keyword evidence="2" id="KW-0812">Transmembrane</keyword>
<dbReference type="OrthoDB" id="3361196at2759"/>
<dbReference type="AlphaFoldDB" id="A0A0P1BTN9"/>
<dbReference type="EMBL" id="CCYA01000389">
    <property type="protein sequence ID" value="CEH19449.1"/>
    <property type="molecule type" value="Genomic_DNA"/>
</dbReference>
<organism evidence="4 5">
    <name type="scientific">Ceraceosorus bombacis</name>
    <dbReference type="NCBI Taxonomy" id="401625"/>
    <lineage>
        <taxon>Eukaryota</taxon>
        <taxon>Fungi</taxon>
        <taxon>Dikarya</taxon>
        <taxon>Basidiomycota</taxon>
        <taxon>Ustilaginomycotina</taxon>
        <taxon>Exobasidiomycetes</taxon>
        <taxon>Ceraceosorales</taxon>
        <taxon>Ceraceosoraceae</taxon>
        <taxon>Ceraceosorus</taxon>
    </lineage>
</organism>
<feature type="signal peptide" evidence="3">
    <location>
        <begin position="1"/>
        <end position="23"/>
    </location>
</feature>
<evidence type="ECO:0000256" key="2">
    <source>
        <dbReference type="SAM" id="Phobius"/>
    </source>
</evidence>
<sequence>MRLTVSTLFAASCMAVLQSQSNAAPLPGQAAVAAPIPGHSSGPTPGSAFVRPTATAFASPRTAPTDAPRPAKLNDEAGLSPDDLYDFWRVANVDEISEGGSAPSSGRISGMKELQYILQLDNKRWTSELDMVDLKQQPNLQKRSPTPVAQANQDQPTVPLSTLPSPTFPANIPSCPKCQEKYSSLSSCMQASSVFENSTNIFNSPWDYISVIKCACTDTFQAVYPQCVDCFQNTNQCWWLGTDPEGTGAPQIVTNMRSLCGLGSALLGGVASANNVSAVSSSRTFSAVTTGAGYDTDQTTGSLFGNSAFSQAGIVPMLAFNLVAFILGAALLL</sequence>
<accession>A0A0P1BTN9</accession>
<dbReference type="Proteomes" id="UP000054845">
    <property type="component" value="Unassembled WGS sequence"/>
</dbReference>
<proteinExistence type="predicted"/>
<evidence type="ECO:0000313" key="4">
    <source>
        <dbReference type="EMBL" id="CEH19449.1"/>
    </source>
</evidence>
<evidence type="ECO:0000256" key="1">
    <source>
        <dbReference type="SAM" id="MobiDB-lite"/>
    </source>
</evidence>
<evidence type="ECO:0000313" key="5">
    <source>
        <dbReference type="Proteomes" id="UP000054845"/>
    </source>
</evidence>
<evidence type="ECO:0000256" key="3">
    <source>
        <dbReference type="SAM" id="SignalP"/>
    </source>
</evidence>
<keyword evidence="5" id="KW-1185">Reference proteome</keyword>
<name>A0A0P1BTN9_9BASI</name>
<protein>
    <submittedName>
        <fullName evidence="4">Uncharacterized protein</fullName>
    </submittedName>
</protein>
<feature type="transmembrane region" description="Helical" evidence="2">
    <location>
        <begin position="313"/>
        <end position="332"/>
    </location>
</feature>
<feature type="region of interest" description="Disordered" evidence="1">
    <location>
        <begin position="59"/>
        <end position="78"/>
    </location>
</feature>
<keyword evidence="2" id="KW-1133">Transmembrane helix</keyword>
<keyword evidence="2" id="KW-0472">Membrane</keyword>
<keyword evidence="3" id="KW-0732">Signal</keyword>
<feature type="compositionally biased region" description="Low complexity" evidence="1">
    <location>
        <begin position="59"/>
        <end position="71"/>
    </location>
</feature>
<reference evidence="4 5" key="1">
    <citation type="submission" date="2014-09" db="EMBL/GenBank/DDBJ databases">
        <authorList>
            <person name="Magalhaes I.L.F."/>
            <person name="Oliveira U."/>
            <person name="Santos F.R."/>
            <person name="Vidigal T.H.D.A."/>
            <person name="Brescovit A.D."/>
            <person name="Santos A.J."/>
        </authorList>
    </citation>
    <scope>NUCLEOTIDE SEQUENCE [LARGE SCALE GENOMIC DNA]</scope>
</reference>